<evidence type="ECO:0000256" key="7">
    <source>
        <dbReference type="ARBA" id="ARBA00023269"/>
    </source>
</evidence>
<dbReference type="InterPro" id="IPR001951">
    <property type="entry name" value="Histone_H4"/>
</dbReference>
<proteinExistence type="inferred from homology"/>
<dbReference type="GO" id="GO:0003677">
    <property type="term" value="F:DNA binding"/>
    <property type="evidence" value="ECO:0007669"/>
    <property type="project" value="UniProtKB-KW"/>
</dbReference>
<evidence type="ECO:0000256" key="2">
    <source>
        <dbReference type="ARBA" id="ARBA00004286"/>
    </source>
</evidence>
<sequence length="92" mass="11063">MLKSKSFLERETCYGGAKHHQKLFRNSFHSIKKPAMWRKAYQWPYLRRDTSFLKNFLDDFMRDAIKYTEDTRRKTITAMDVIYALKCQGSLC</sequence>
<dbReference type="AlphaFoldDB" id="A0A9K3P3J9"/>
<dbReference type="Proteomes" id="UP000215914">
    <property type="component" value="Unassembled WGS sequence"/>
</dbReference>
<gene>
    <name evidence="8" type="ORF">HanXRQr2_Chr01g0030661</name>
</gene>
<evidence type="ECO:0000256" key="1">
    <source>
        <dbReference type="ARBA" id="ARBA00004123"/>
    </source>
</evidence>
<reference evidence="8" key="2">
    <citation type="submission" date="2020-06" db="EMBL/GenBank/DDBJ databases">
        <title>Helianthus annuus Genome sequencing and assembly Release 2.</title>
        <authorList>
            <person name="Gouzy J."/>
            <person name="Langlade N."/>
            <person name="Munos S."/>
        </authorList>
    </citation>
    <scope>NUCLEOTIDE SEQUENCE</scope>
    <source>
        <tissue evidence="8">Leaves</tissue>
    </source>
</reference>
<evidence type="ECO:0000256" key="4">
    <source>
        <dbReference type="ARBA" id="ARBA00022454"/>
    </source>
</evidence>
<dbReference type="Gene3D" id="1.10.20.10">
    <property type="entry name" value="Histone, subunit A"/>
    <property type="match status" value="1"/>
</dbReference>
<dbReference type="GO" id="GO:0005634">
    <property type="term" value="C:nucleus"/>
    <property type="evidence" value="ECO:0007669"/>
    <property type="project" value="UniProtKB-SubCell"/>
</dbReference>
<keyword evidence="5" id="KW-0238">DNA-binding</keyword>
<evidence type="ECO:0000313" key="9">
    <source>
        <dbReference type="Proteomes" id="UP000215914"/>
    </source>
</evidence>
<comment type="subcellular location">
    <subcellularLocation>
        <location evidence="2">Chromosome</location>
    </subcellularLocation>
    <subcellularLocation>
        <location evidence="1">Nucleus</location>
    </subcellularLocation>
</comment>
<dbReference type="GO" id="GO:0030527">
    <property type="term" value="F:structural constituent of chromatin"/>
    <property type="evidence" value="ECO:0007669"/>
    <property type="project" value="InterPro"/>
</dbReference>
<organism evidence="8 9">
    <name type="scientific">Helianthus annuus</name>
    <name type="common">Common sunflower</name>
    <dbReference type="NCBI Taxonomy" id="4232"/>
    <lineage>
        <taxon>Eukaryota</taxon>
        <taxon>Viridiplantae</taxon>
        <taxon>Streptophyta</taxon>
        <taxon>Embryophyta</taxon>
        <taxon>Tracheophyta</taxon>
        <taxon>Spermatophyta</taxon>
        <taxon>Magnoliopsida</taxon>
        <taxon>eudicotyledons</taxon>
        <taxon>Gunneridae</taxon>
        <taxon>Pentapetalae</taxon>
        <taxon>asterids</taxon>
        <taxon>campanulids</taxon>
        <taxon>Asterales</taxon>
        <taxon>Asteraceae</taxon>
        <taxon>Asteroideae</taxon>
        <taxon>Heliantheae alliance</taxon>
        <taxon>Heliantheae</taxon>
        <taxon>Helianthus</taxon>
    </lineage>
</organism>
<comment type="similarity">
    <text evidence="3">Belongs to the histone H4 family.</text>
</comment>
<name>A0A9K3P3J9_HELAN</name>
<keyword evidence="4" id="KW-0158">Chromosome</keyword>
<evidence type="ECO:0000256" key="3">
    <source>
        <dbReference type="ARBA" id="ARBA00006564"/>
    </source>
</evidence>
<accession>A0A9K3P3J9</accession>
<dbReference type="GO" id="GO:0000786">
    <property type="term" value="C:nucleosome"/>
    <property type="evidence" value="ECO:0007669"/>
    <property type="project" value="UniProtKB-KW"/>
</dbReference>
<reference evidence="8" key="1">
    <citation type="journal article" date="2017" name="Nature">
        <title>The sunflower genome provides insights into oil metabolism, flowering and Asterid evolution.</title>
        <authorList>
            <person name="Badouin H."/>
            <person name="Gouzy J."/>
            <person name="Grassa C.J."/>
            <person name="Murat F."/>
            <person name="Staton S.E."/>
            <person name="Cottret L."/>
            <person name="Lelandais-Briere C."/>
            <person name="Owens G.L."/>
            <person name="Carrere S."/>
            <person name="Mayjonade B."/>
            <person name="Legrand L."/>
            <person name="Gill N."/>
            <person name="Kane N.C."/>
            <person name="Bowers J.E."/>
            <person name="Hubner S."/>
            <person name="Bellec A."/>
            <person name="Berard A."/>
            <person name="Berges H."/>
            <person name="Blanchet N."/>
            <person name="Boniface M.C."/>
            <person name="Brunel D."/>
            <person name="Catrice O."/>
            <person name="Chaidir N."/>
            <person name="Claudel C."/>
            <person name="Donnadieu C."/>
            <person name="Faraut T."/>
            <person name="Fievet G."/>
            <person name="Helmstetter N."/>
            <person name="King M."/>
            <person name="Knapp S.J."/>
            <person name="Lai Z."/>
            <person name="Le Paslier M.C."/>
            <person name="Lippi Y."/>
            <person name="Lorenzon L."/>
            <person name="Mandel J.R."/>
            <person name="Marage G."/>
            <person name="Marchand G."/>
            <person name="Marquand E."/>
            <person name="Bret-Mestries E."/>
            <person name="Morien E."/>
            <person name="Nambeesan S."/>
            <person name="Nguyen T."/>
            <person name="Pegot-Espagnet P."/>
            <person name="Pouilly N."/>
            <person name="Raftis F."/>
            <person name="Sallet E."/>
            <person name="Schiex T."/>
            <person name="Thomas J."/>
            <person name="Vandecasteele C."/>
            <person name="Vares D."/>
            <person name="Vear F."/>
            <person name="Vautrin S."/>
            <person name="Crespi M."/>
            <person name="Mangin B."/>
            <person name="Burke J.M."/>
            <person name="Salse J."/>
            <person name="Munos S."/>
            <person name="Vincourt P."/>
            <person name="Rieseberg L.H."/>
            <person name="Langlade N.B."/>
        </authorList>
    </citation>
    <scope>NUCLEOTIDE SEQUENCE</scope>
    <source>
        <tissue evidence="8">Leaves</tissue>
    </source>
</reference>
<dbReference type="SMART" id="SM00417">
    <property type="entry name" value="H4"/>
    <property type="match status" value="1"/>
</dbReference>
<evidence type="ECO:0000256" key="6">
    <source>
        <dbReference type="ARBA" id="ARBA00023242"/>
    </source>
</evidence>
<dbReference type="PANTHER" id="PTHR10484">
    <property type="entry name" value="HISTONE H4"/>
    <property type="match status" value="1"/>
</dbReference>
<dbReference type="GO" id="GO:0046982">
    <property type="term" value="F:protein heterodimerization activity"/>
    <property type="evidence" value="ECO:0007669"/>
    <property type="project" value="InterPro"/>
</dbReference>
<keyword evidence="9" id="KW-1185">Reference proteome</keyword>
<protein>
    <submittedName>
        <fullName evidence="8">Histone H4, histone-fold protein</fullName>
    </submittedName>
</protein>
<dbReference type="EMBL" id="MNCJ02000316">
    <property type="protein sequence ID" value="KAF5822756.1"/>
    <property type="molecule type" value="Genomic_DNA"/>
</dbReference>
<keyword evidence="7" id="KW-0544">Nucleosome core</keyword>
<keyword evidence="6" id="KW-0539">Nucleus</keyword>
<evidence type="ECO:0000313" key="8">
    <source>
        <dbReference type="EMBL" id="KAF5822756.1"/>
    </source>
</evidence>
<comment type="caution">
    <text evidence="8">The sequence shown here is derived from an EMBL/GenBank/DDBJ whole genome shotgun (WGS) entry which is preliminary data.</text>
</comment>
<evidence type="ECO:0000256" key="5">
    <source>
        <dbReference type="ARBA" id="ARBA00023125"/>
    </source>
</evidence>
<dbReference type="SUPFAM" id="SSF47113">
    <property type="entry name" value="Histone-fold"/>
    <property type="match status" value="1"/>
</dbReference>
<dbReference type="Gramene" id="mRNA:HanXRQr2_Chr01g0030661">
    <property type="protein sequence ID" value="CDS:HanXRQr2_Chr01g0030661.1"/>
    <property type="gene ID" value="HanXRQr2_Chr01g0030661"/>
</dbReference>
<dbReference type="InterPro" id="IPR009072">
    <property type="entry name" value="Histone-fold"/>
</dbReference>